<gene>
    <name evidence="3" type="ORF">EZ313_10115</name>
</gene>
<dbReference type="OrthoDB" id="5294672at2"/>
<evidence type="ECO:0000259" key="2">
    <source>
        <dbReference type="Pfam" id="PF02470"/>
    </source>
</evidence>
<dbReference type="Proteomes" id="UP000298180">
    <property type="component" value="Unassembled WGS sequence"/>
</dbReference>
<proteinExistence type="predicted"/>
<organism evidence="3 4">
    <name type="scientific">Ramlibacter henchirensis</name>
    <dbReference type="NCBI Taxonomy" id="204072"/>
    <lineage>
        <taxon>Bacteria</taxon>
        <taxon>Pseudomonadati</taxon>
        <taxon>Pseudomonadota</taxon>
        <taxon>Betaproteobacteria</taxon>
        <taxon>Burkholderiales</taxon>
        <taxon>Comamonadaceae</taxon>
        <taxon>Ramlibacter</taxon>
    </lineage>
</organism>
<dbReference type="AlphaFoldDB" id="A0A4Z0C959"/>
<name>A0A4Z0C959_9BURK</name>
<dbReference type="PANTHER" id="PTHR36698:SF2">
    <property type="entry name" value="MCE_MLAD DOMAIN-CONTAINING PROTEIN"/>
    <property type="match status" value="1"/>
</dbReference>
<dbReference type="InterPro" id="IPR003399">
    <property type="entry name" value="Mce/MlaD"/>
</dbReference>
<keyword evidence="4" id="KW-1185">Reference proteome</keyword>
<reference evidence="3 4" key="1">
    <citation type="submission" date="2019-03" db="EMBL/GenBank/DDBJ databases">
        <title>Ramlibacter henchirensis DSM 14656, whole genome shotgun sequence.</title>
        <authorList>
            <person name="Zhang X."/>
            <person name="Feng G."/>
            <person name="Zhu H."/>
        </authorList>
    </citation>
    <scope>NUCLEOTIDE SEQUENCE [LARGE SCALE GENOMIC DNA]</scope>
    <source>
        <strain evidence="3 4">DSM 14656</strain>
    </source>
</reference>
<feature type="region of interest" description="Disordered" evidence="1">
    <location>
        <begin position="302"/>
        <end position="325"/>
    </location>
</feature>
<comment type="caution">
    <text evidence="3">The sequence shown here is derived from an EMBL/GenBank/DDBJ whole genome shotgun (WGS) entry which is preliminary data.</text>
</comment>
<dbReference type="Pfam" id="PF02470">
    <property type="entry name" value="MlaD"/>
    <property type="match status" value="1"/>
</dbReference>
<feature type="domain" description="Mce/MlaD" evidence="2">
    <location>
        <begin position="38"/>
        <end position="112"/>
    </location>
</feature>
<dbReference type="PANTHER" id="PTHR36698">
    <property type="entry name" value="BLL5892 PROTEIN"/>
    <property type="match status" value="1"/>
</dbReference>
<dbReference type="RefSeq" id="WP_135263030.1">
    <property type="nucleotide sequence ID" value="NZ_SMLM01000001.1"/>
</dbReference>
<evidence type="ECO:0000313" key="4">
    <source>
        <dbReference type="Proteomes" id="UP000298180"/>
    </source>
</evidence>
<evidence type="ECO:0000313" key="3">
    <source>
        <dbReference type="EMBL" id="TFZ06948.1"/>
    </source>
</evidence>
<dbReference type="EMBL" id="SMLM01000001">
    <property type="protein sequence ID" value="TFZ06948.1"/>
    <property type="molecule type" value="Genomic_DNA"/>
</dbReference>
<sequence>MENRAHALAAGLFVLALAALLLLLGAWLTREGGERHAYEISTRESVTGLQEQAPVRYRGVDVGKVTAIGFDAKNQGNVLVRMNIEEGTPITRETFATLSFQGVTGLAFVQLDDSGQPSALLEPNDEVPPRIPLRPGLLAKLASRGEAILDQVEQITTRVNRIVSETNEKKVASTLDSVTQAAASITALSKNLDATLTAQFGPQRVDIPSLVRRSDAALASLRETSDAARSTFAEINRTAQRLNAQNGPMDRLAEGTEALSRAADSFNTATLPRLNQVSDDTSRAVRQLSRTVNAINDNPQSLIFGTGRIDPGPGEQGFTAPGGSR</sequence>
<protein>
    <submittedName>
        <fullName evidence="3">MCE family protein</fullName>
    </submittedName>
</protein>
<accession>A0A4Z0C959</accession>
<evidence type="ECO:0000256" key="1">
    <source>
        <dbReference type="SAM" id="MobiDB-lite"/>
    </source>
</evidence>